<keyword evidence="5" id="KW-1185">Reference proteome</keyword>
<dbReference type="InterPro" id="IPR030678">
    <property type="entry name" value="Peptide/Ni-bd"/>
</dbReference>
<feature type="domain" description="Solute-binding protein family 5" evidence="3">
    <location>
        <begin position="85"/>
        <end position="448"/>
    </location>
</feature>
<proteinExistence type="inferred from homology"/>
<evidence type="ECO:0000256" key="2">
    <source>
        <dbReference type="ARBA" id="ARBA00022729"/>
    </source>
</evidence>
<dbReference type="PANTHER" id="PTHR30290">
    <property type="entry name" value="PERIPLASMIC BINDING COMPONENT OF ABC TRANSPORTER"/>
    <property type="match status" value="1"/>
</dbReference>
<dbReference type="EMBL" id="AZHW01001098">
    <property type="protein sequence ID" value="ETW94242.1"/>
    <property type="molecule type" value="Genomic_DNA"/>
</dbReference>
<dbReference type="Gene3D" id="3.40.190.10">
    <property type="entry name" value="Periplasmic binding protein-like II"/>
    <property type="match status" value="1"/>
</dbReference>
<dbReference type="HOGENOM" id="CLU_017028_7_3_7"/>
<evidence type="ECO:0000313" key="4">
    <source>
        <dbReference type="EMBL" id="ETW94242.1"/>
    </source>
</evidence>
<dbReference type="Pfam" id="PF00496">
    <property type="entry name" value="SBP_bac_5"/>
    <property type="match status" value="1"/>
</dbReference>
<dbReference type="Proteomes" id="UP000019141">
    <property type="component" value="Unassembled WGS sequence"/>
</dbReference>
<dbReference type="GO" id="GO:0043190">
    <property type="term" value="C:ATP-binding cassette (ABC) transporter complex"/>
    <property type="evidence" value="ECO:0007669"/>
    <property type="project" value="InterPro"/>
</dbReference>
<dbReference type="SUPFAM" id="SSF53850">
    <property type="entry name" value="Periplasmic binding protein-like II"/>
    <property type="match status" value="1"/>
</dbReference>
<organism evidence="4 5">
    <name type="scientific">Entotheonella factor</name>
    <dbReference type="NCBI Taxonomy" id="1429438"/>
    <lineage>
        <taxon>Bacteria</taxon>
        <taxon>Pseudomonadati</taxon>
        <taxon>Nitrospinota/Tectimicrobiota group</taxon>
        <taxon>Candidatus Tectimicrobiota</taxon>
        <taxon>Candidatus Entotheonellia</taxon>
        <taxon>Candidatus Entotheonellales</taxon>
        <taxon>Candidatus Entotheonellaceae</taxon>
        <taxon>Candidatus Entotheonella</taxon>
    </lineage>
</organism>
<dbReference type="GO" id="GO:1904680">
    <property type="term" value="F:peptide transmembrane transporter activity"/>
    <property type="evidence" value="ECO:0007669"/>
    <property type="project" value="TreeGrafter"/>
</dbReference>
<dbReference type="PANTHER" id="PTHR30290:SF38">
    <property type="entry name" value="D,D-DIPEPTIDE-BINDING PERIPLASMIC PROTEIN DDPA-RELATED"/>
    <property type="match status" value="1"/>
</dbReference>
<comment type="similarity">
    <text evidence="1">Belongs to the bacterial solute-binding protein 5 family.</text>
</comment>
<dbReference type="AlphaFoldDB" id="W4L885"/>
<sequence length="537" mass="61468">MTRRLCLVFSGFKIAALLFVLCGLILAPPVLAQKSGGVLEYWNRTDPPGYDLHRWTSHTPFFAHPVFSTLVRYDASKKGFLSEHIIGDLAERWEVSPDGKLYTFYLHQNVKWHDGEPFTAADVAYNFEKMLDPKRSVIAGRFPGFGHLEVVDDYTVKVHMEAPQASFLPILAQGYAVMQPKHKADSDGKKVGFLKVGTGPFMYKESVTGVSYTYVKNPYYFKPNLPYLDGLKIYIIRDRPAQRAAFVAHRVNMTNPSIGMPTEAHYKQHQKRVPNGKFSIQDFQMVRLLWFNLKADKPWNDPRVRRAINLALDREDLVIAGVGNTEWGRIGGVFPPESPYALPGEEMANIQWWDRSRDERMAEAKRLMKEAGFENGFKVRLVARTIPLYKRVLSQAADLMRQIGIDVALDLPETAQAMSMREKGNFDIYFEVMYANIGDPDEIRGYYITDGPENWTGYSNPRLDELFGKQSQATSLTERQQYTHEIERIIAQDAPVIPTFFIRYGVGQHPEVKNWTPPDTPYTTHLQMEQVWLDQSP</sequence>
<dbReference type="GO" id="GO:0015833">
    <property type="term" value="P:peptide transport"/>
    <property type="evidence" value="ECO:0007669"/>
    <property type="project" value="TreeGrafter"/>
</dbReference>
<gene>
    <name evidence="4" type="ORF">ETSY1_35735</name>
</gene>
<dbReference type="CDD" id="cd00995">
    <property type="entry name" value="PBP2_NikA_DppA_OppA_like"/>
    <property type="match status" value="1"/>
</dbReference>
<name>W4L885_ENTF1</name>
<dbReference type="InterPro" id="IPR000914">
    <property type="entry name" value="SBP_5_dom"/>
</dbReference>
<reference evidence="4 5" key="1">
    <citation type="journal article" date="2014" name="Nature">
        <title>An environmental bacterial taxon with a large and distinct metabolic repertoire.</title>
        <authorList>
            <person name="Wilson M.C."/>
            <person name="Mori T."/>
            <person name="Ruckert C."/>
            <person name="Uria A.R."/>
            <person name="Helf M.J."/>
            <person name="Takada K."/>
            <person name="Gernert C."/>
            <person name="Steffens U.A."/>
            <person name="Heycke N."/>
            <person name="Schmitt S."/>
            <person name="Rinke C."/>
            <person name="Helfrich E.J."/>
            <person name="Brachmann A.O."/>
            <person name="Gurgui C."/>
            <person name="Wakimoto T."/>
            <person name="Kracht M."/>
            <person name="Crusemann M."/>
            <person name="Hentschel U."/>
            <person name="Abe I."/>
            <person name="Matsunaga S."/>
            <person name="Kalinowski J."/>
            <person name="Takeyama H."/>
            <person name="Piel J."/>
        </authorList>
    </citation>
    <scope>NUCLEOTIDE SEQUENCE [LARGE SCALE GENOMIC DNA]</scope>
    <source>
        <strain evidence="5">TSY1</strain>
    </source>
</reference>
<dbReference type="InterPro" id="IPR039424">
    <property type="entry name" value="SBP_5"/>
</dbReference>
<protein>
    <recommendedName>
        <fullName evidence="3">Solute-binding protein family 5 domain-containing protein</fullName>
    </recommendedName>
</protein>
<evidence type="ECO:0000313" key="5">
    <source>
        <dbReference type="Proteomes" id="UP000019141"/>
    </source>
</evidence>
<dbReference type="Gene3D" id="3.10.105.10">
    <property type="entry name" value="Dipeptide-binding Protein, Domain 3"/>
    <property type="match status" value="1"/>
</dbReference>
<evidence type="ECO:0000259" key="3">
    <source>
        <dbReference type="Pfam" id="PF00496"/>
    </source>
</evidence>
<comment type="caution">
    <text evidence="4">The sequence shown here is derived from an EMBL/GenBank/DDBJ whole genome shotgun (WGS) entry which is preliminary data.</text>
</comment>
<keyword evidence="2" id="KW-0732">Signal</keyword>
<accession>W4L885</accession>
<evidence type="ECO:0000256" key="1">
    <source>
        <dbReference type="ARBA" id="ARBA00005695"/>
    </source>
</evidence>
<dbReference type="PIRSF" id="PIRSF002741">
    <property type="entry name" value="MppA"/>
    <property type="match status" value="1"/>
</dbReference>
<dbReference type="GO" id="GO:0030288">
    <property type="term" value="C:outer membrane-bounded periplasmic space"/>
    <property type="evidence" value="ECO:0007669"/>
    <property type="project" value="UniProtKB-ARBA"/>
</dbReference>